<accession>A0A9D2KXF6</accession>
<dbReference type="GO" id="GO:0043565">
    <property type="term" value="F:sequence-specific DNA binding"/>
    <property type="evidence" value="ECO:0007669"/>
    <property type="project" value="InterPro"/>
</dbReference>
<dbReference type="PANTHER" id="PTHR43280:SF10">
    <property type="entry name" value="REGULATORY PROTEIN POCR"/>
    <property type="match status" value="1"/>
</dbReference>
<evidence type="ECO:0000313" key="6">
    <source>
        <dbReference type="Proteomes" id="UP000823862"/>
    </source>
</evidence>
<dbReference type="InterPro" id="IPR018060">
    <property type="entry name" value="HTH_AraC"/>
</dbReference>
<dbReference type="InterPro" id="IPR014710">
    <property type="entry name" value="RmlC-like_jellyroll"/>
</dbReference>
<dbReference type="PANTHER" id="PTHR43280">
    <property type="entry name" value="ARAC-FAMILY TRANSCRIPTIONAL REGULATOR"/>
    <property type="match status" value="1"/>
</dbReference>
<evidence type="ECO:0000259" key="3">
    <source>
        <dbReference type="PROSITE" id="PS01124"/>
    </source>
</evidence>
<dbReference type="SMART" id="SM00342">
    <property type="entry name" value="HTH_ARAC"/>
    <property type="match status" value="1"/>
</dbReference>
<dbReference type="Gene3D" id="1.10.10.60">
    <property type="entry name" value="Homeodomain-like"/>
    <property type="match status" value="1"/>
</dbReference>
<name>A0A9D2KXF6_9BACE</name>
<feature type="domain" description="HTH araC/xylS-type" evidence="3">
    <location>
        <begin position="189"/>
        <end position="286"/>
    </location>
</feature>
<feature type="region of interest" description="Disordered" evidence="2">
    <location>
        <begin position="1"/>
        <end position="29"/>
    </location>
</feature>
<proteinExistence type="predicted"/>
<dbReference type="InterPro" id="IPR018490">
    <property type="entry name" value="cNMP-bd_dom_sf"/>
</dbReference>
<evidence type="ECO:0000256" key="1">
    <source>
        <dbReference type="ARBA" id="ARBA00023125"/>
    </source>
</evidence>
<dbReference type="SUPFAM" id="SSF51206">
    <property type="entry name" value="cAMP-binding domain-like"/>
    <property type="match status" value="1"/>
</dbReference>
<gene>
    <name evidence="5" type="ORF">H9950_11835</name>
</gene>
<evidence type="ECO:0000259" key="4">
    <source>
        <dbReference type="PROSITE" id="PS50042"/>
    </source>
</evidence>
<dbReference type="GO" id="GO:0003700">
    <property type="term" value="F:DNA-binding transcription factor activity"/>
    <property type="evidence" value="ECO:0007669"/>
    <property type="project" value="InterPro"/>
</dbReference>
<dbReference type="EMBL" id="DWZI01000060">
    <property type="protein sequence ID" value="HJA86855.1"/>
    <property type="molecule type" value="Genomic_DNA"/>
</dbReference>
<reference evidence="5" key="1">
    <citation type="journal article" date="2021" name="PeerJ">
        <title>Extensive microbial diversity within the chicken gut microbiome revealed by metagenomics and culture.</title>
        <authorList>
            <person name="Gilroy R."/>
            <person name="Ravi A."/>
            <person name="Getino M."/>
            <person name="Pursley I."/>
            <person name="Horton D.L."/>
            <person name="Alikhan N.F."/>
            <person name="Baker D."/>
            <person name="Gharbi K."/>
            <person name="Hall N."/>
            <person name="Watson M."/>
            <person name="Adriaenssens E.M."/>
            <person name="Foster-Nyarko E."/>
            <person name="Jarju S."/>
            <person name="Secka A."/>
            <person name="Antonio M."/>
            <person name="Oren A."/>
            <person name="Chaudhuri R.R."/>
            <person name="La Ragione R."/>
            <person name="Hildebrand F."/>
            <person name="Pallen M.J."/>
        </authorList>
    </citation>
    <scope>NUCLEOTIDE SEQUENCE</scope>
    <source>
        <strain evidence="5">ChiHjej12B11-9795</strain>
    </source>
</reference>
<dbReference type="Pfam" id="PF12833">
    <property type="entry name" value="HTH_18"/>
    <property type="match status" value="1"/>
</dbReference>
<dbReference type="Proteomes" id="UP000823862">
    <property type="component" value="Unassembled WGS sequence"/>
</dbReference>
<keyword evidence="1" id="KW-0238">DNA-binding</keyword>
<evidence type="ECO:0000313" key="5">
    <source>
        <dbReference type="EMBL" id="HJA86855.1"/>
    </source>
</evidence>
<dbReference type="InterPro" id="IPR000595">
    <property type="entry name" value="cNMP-bd_dom"/>
</dbReference>
<dbReference type="AlphaFoldDB" id="A0A9D2KXF6"/>
<feature type="domain" description="Cyclic nucleotide-binding" evidence="4">
    <location>
        <begin position="30"/>
        <end position="99"/>
    </location>
</feature>
<reference evidence="5" key="2">
    <citation type="submission" date="2021-04" db="EMBL/GenBank/DDBJ databases">
        <authorList>
            <person name="Gilroy R."/>
        </authorList>
    </citation>
    <scope>NUCLEOTIDE SEQUENCE</scope>
    <source>
        <strain evidence="5">ChiHjej12B11-9795</strain>
    </source>
</reference>
<sequence length="289" mass="32895">MGRRTEQEKNHPTAEDSKTNDFNAKKEPPLERVRLEAGEVLSQVGNSSSTLYFLLKGSLQVIHISNQNNGQVIGEGSLFFIPVGEKFHAHAMQPATLLSCPVERFQLPTKLKQYCPASTATASPLFILPIRHLIEEEACSMLNALPAIRPDAYPTYLSHKISILLILIEHLYTPEEIASLFAPLLGRNLDFREKVLKNYSNTMRVKDLSTILHIPPSTLNRKFKETFQMSAKEWFTNKRREDILHDILQTELSIVEIADKYELTPNYLMKLCKDDFGMTLTELRHSTSI</sequence>
<protein>
    <submittedName>
        <fullName evidence="5">Helix-turn-helix domain-containing protein</fullName>
    </submittedName>
</protein>
<dbReference type="Gene3D" id="2.60.120.10">
    <property type="entry name" value="Jelly Rolls"/>
    <property type="match status" value="1"/>
</dbReference>
<organism evidence="5 6">
    <name type="scientific">Candidatus Bacteroides avicola</name>
    <dbReference type="NCBI Taxonomy" id="2838468"/>
    <lineage>
        <taxon>Bacteria</taxon>
        <taxon>Pseudomonadati</taxon>
        <taxon>Bacteroidota</taxon>
        <taxon>Bacteroidia</taxon>
        <taxon>Bacteroidales</taxon>
        <taxon>Bacteroidaceae</taxon>
        <taxon>Bacteroides</taxon>
    </lineage>
</organism>
<dbReference type="PROSITE" id="PS50042">
    <property type="entry name" value="CNMP_BINDING_3"/>
    <property type="match status" value="1"/>
</dbReference>
<comment type="caution">
    <text evidence="5">The sequence shown here is derived from an EMBL/GenBank/DDBJ whole genome shotgun (WGS) entry which is preliminary data.</text>
</comment>
<dbReference type="PROSITE" id="PS01124">
    <property type="entry name" value="HTH_ARAC_FAMILY_2"/>
    <property type="match status" value="1"/>
</dbReference>
<evidence type="ECO:0000256" key="2">
    <source>
        <dbReference type="SAM" id="MobiDB-lite"/>
    </source>
</evidence>